<dbReference type="SMART" id="SM00342">
    <property type="entry name" value="HTH_ARAC"/>
    <property type="match status" value="1"/>
</dbReference>
<organism evidence="5 6">
    <name type="scientific">Caballeronia glathei</name>
    <dbReference type="NCBI Taxonomy" id="60547"/>
    <lineage>
        <taxon>Bacteria</taxon>
        <taxon>Pseudomonadati</taxon>
        <taxon>Pseudomonadota</taxon>
        <taxon>Betaproteobacteria</taxon>
        <taxon>Burkholderiales</taxon>
        <taxon>Burkholderiaceae</taxon>
        <taxon>Caballeronia</taxon>
    </lineage>
</organism>
<dbReference type="InterPro" id="IPR018060">
    <property type="entry name" value="HTH_AraC"/>
</dbReference>
<evidence type="ECO:0000313" key="6">
    <source>
        <dbReference type="Proteomes" id="UP000027466"/>
    </source>
</evidence>
<protein>
    <submittedName>
        <fullName evidence="5">AraC family transcriptional regulator</fullName>
    </submittedName>
</protein>
<dbReference type="PANTHER" id="PTHR46796">
    <property type="entry name" value="HTH-TYPE TRANSCRIPTIONAL ACTIVATOR RHAS-RELATED"/>
    <property type="match status" value="1"/>
</dbReference>
<reference evidence="5 6" key="1">
    <citation type="submission" date="2014-03" db="EMBL/GenBank/DDBJ databases">
        <title>Draft Genome Sequences of Four Burkholderia Strains.</title>
        <authorList>
            <person name="Liu X.Y."/>
            <person name="Li C.X."/>
            <person name="Xu J.H."/>
        </authorList>
    </citation>
    <scope>NUCLEOTIDE SEQUENCE [LARGE SCALE GENOMIC DNA]</scope>
    <source>
        <strain evidence="5 6">DSM 50014</strain>
    </source>
</reference>
<evidence type="ECO:0000259" key="4">
    <source>
        <dbReference type="PROSITE" id="PS01124"/>
    </source>
</evidence>
<dbReference type="PROSITE" id="PS00041">
    <property type="entry name" value="HTH_ARAC_FAMILY_1"/>
    <property type="match status" value="1"/>
</dbReference>
<dbReference type="InterPro" id="IPR050204">
    <property type="entry name" value="AraC_XylS_family_regulators"/>
</dbReference>
<accession>A0A069PPQ5</accession>
<proteinExistence type="predicted"/>
<dbReference type="InterPro" id="IPR018062">
    <property type="entry name" value="HTH_AraC-typ_CS"/>
</dbReference>
<keyword evidence="6" id="KW-1185">Reference proteome</keyword>
<keyword evidence="2" id="KW-0238">DNA-binding</keyword>
<gene>
    <name evidence="5" type="ORF">BG61_33595</name>
</gene>
<name>A0A069PPQ5_9BURK</name>
<keyword evidence="1" id="KW-0805">Transcription regulation</keyword>
<dbReference type="InterPro" id="IPR009057">
    <property type="entry name" value="Homeodomain-like_sf"/>
</dbReference>
<dbReference type="GO" id="GO:0043565">
    <property type="term" value="F:sequence-specific DNA binding"/>
    <property type="evidence" value="ECO:0007669"/>
    <property type="project" value="InterPro"/>
</dbReference>
<dbReference type="Gene3D" id="1.10.10.60">
    <property type="entry name" value="Homeodomain-like"/>
    <property type="match status" value="1"/>
</dbReference>
<feature type="domain" description="HTH araC/xylS-type" evidence="4">
    <location>
        <begin position="165"/>
        <end position="263"/>
    </location>
</feature>
<dbReference type="PROSITE" id="PS01124">
    <property type="entry name" value="HTH_ARAC_FAMILY_2"/>
    <property type="match status" value="1"/>
</dbReference>
<sequence>MSAEIVDRRFDRSPATIHTLSTRHALYVELTNGIVCEREVVGFHCRQYISRIHLMSFRPAGCTVRGTASGSGVHSYGVVFIDPECEDLRQHLAQIGREWAPFTGLRNQRLWDEMAPLLAECVSVDTKKRPLARFYAMGRAIALLALLADEAEQASCPGNGDRRVRSALSWIEDNLTREFTLEHLADVTNTSASQLVRLFRKTLGLTPMAYVSLKRVREAQRLLESSSMSVGQIALHLGYSDQSHFTHRFRANTGVTPAAYRRGLRV</sequence>
<dbReference type="AlphaFoldDB" id="A0A069PPQ5"/>
<dbReference type="Pfam" id="PF12833">
    <property type="entry name" value="HTH_18"/>
    <property type="match status" value="1"/>
</dbReference>
<evidence type="ECO:0000256" key="2">
    <source>
        <dbReference type="ARBA" id="ARBA00023125"/>
    </source>
</evidence>
<evidence type="ECO:0000256" key="3">
    <source>
        <dbReference type="ARBA" id="ARBA00023163"/>
    </source>
</evidence>
<dbReference type="SUPFAM" id="SSF46689">
    <property type="entry name" value="Homeodomain-like"/>
    <property type="match status" value="2"/>
</dbReference>
<comment type="caution">
    <text evidence="5">The sequence shown here is derived from an EMBL/GenBank/DDBJ whole genome shotgun (WGS) entry which is preliminary data.</text>
</comment>
<evidence type="ECO:0000256" key="1">
    <source>
        <dbReference type="ARBA" id="ARBA00023015"/>
    </source>
</evidence>
<dbReference type="PANTHER" id="PTHR46796:SF14">
    <property type="entry name" value="TRANSCRIPTIONAL REGULATORY PROTEIN"/>
    <property type="match status" value="1"/>
</dbReference>
<dbReference type="GO" id="GO:0003700">
    <property type="term" value="F:DNA-binding transcription factor activity"/>
    <property type="evidence" value="ECO:0007669"/>
    <property type="project" value="InterPro"/>
</dbReference>
<dbReference type="EMBL" id="JFHC01000062">
    <property type="protein sequence ID" value="KDR39276.1"/>
    <property type="molecule type" value="Genomic_DNA"/>
</dbReference>
<dbReference type="RefSeq" id="WP_051672856.1">
    <property type="nucleotide sequence ID" value="NZ_CCNS02000118.1"/>
</dbReference>
<dbReference type="PRINTS" id="PR00032">
    <property type="entry name" value="HTHARAC"/>
</dbReference>
<dbReference type="STRING" id="60547.GCA_000751215_05981"/>
<evidence type="ECO:0000313" key="5">
    <source>
        <dbReference type="EMBL" id="KDR39276.1"/>
    </source>
</evidence>
<dbReference type="InterPro" id="IPR020449">
    <property type="entry name" value="Tscrpt_reg_AraC-type_HTH"/>
</dbReference>
<dbReference type="Proteomes" id="UP000027466">
    <property type="component" value="Unassembled WGS sequence"/>
</dbReference>
<keyword evidence="3" id="KW-0804">Transcription</keyword>